<feature type="non-terminal residue" evidence="1">
    <location>
        <position position="496"/>
    </location>
</feature>
<organism evidence="1 2">
    <name type="scientific">Lindgomyces ingoldianus</name>
    <dbReference type="NCBI Taxonomy" id="673940"/>
    <lineage>
        <taxon>Eukaryota</taxon>
        <taxon>Fungi</taxon>
        <taxon>Dikarya</taxon>
        <taxon>Ascomycota</taxon>
        <taxon>Pezizomycotina</taxon>
        <taxon>Dothideomycetes</taxon>
        <taxon>Pleosporomycetidae</taxon>
        <taxon>Pleosporales</taxon>
        <taxon>Lindgomycetaceae</taxon>
        <taxon>Lindgomyces</taxon>
    </lineage>
</organism>
<name>A0ACB6QI77_9PLEO</name>
<accession>A0ACB6QI77</accession>
<evidence type="ECO:0000313" key="1">
    <source>
        <dbReference type="EMBL" id="KAF2466621.1"/>
    </source>
</evidence>
<gene>
    <name evidence="1" type="ORF">BDR25DRAFT_198831</name>
</gene>
<dbReference type="Proteomes" id="UP000799755">
    <property type="component" value="Unassembled WGS sequence"/>
</dbReference>
<evidence type="ECO:0000313" key="2">
    <source>
        <dbReference type="Proteomes" id="UP000799755"/>
    </source>
</evidence>
<protein>
    <submittedName>
        <fullName evidence="1">Uncharacterized protein</fullName>
    </submittedName>
</protein>
<dbReference type="EMBL" id="MU003524">
    <property type="protein sequence ID" value="KAF2466621.1"/>
    <property type="molecule type" value="Genomic_DNA"/>
</dbReference>
<keyword evidence="2" id="KW-1185">Reference proteome</keyword>
<comment type="caution">
    <text evidence="1">The sequence shown here is derived from an EMBL/GenBank/DDBJ whole genome shotgun (WGS) entry which is preliminary data.</text>
</comment>
<sequence length="496" mass="54120">GNRKNTVVLLLFLASHLVGAIQNPKGNFCRRYAHQTTVIDDKRYIDGGYVNFDSYDQKSINANSQIRWPQLNISLSKDPRVVPTVAGGTLWGDDVNKKFVVYGGEVTQGLAQTYHLFSYDTLYNSWSDLGPPTTPIAPNISSYGAGVSISELGQGYYYGGWISNISMRGWTQAPVMSSNMYRYDYDANKLTAVNSPDGLGRAEGGMSWIPAGDNGTKSAQPMDKILVYDPQTNAWYTQTATGVIPGDRARFCMDIAWAPDRSSYNIYLWGGLSLSPNSNMTAFNDVYLLTLPTFQWVKIFPGHQGNATYDYGHYSASCNMVMSRSQMMVIGGTYPGSDMCDLAQDIWAQHNIWTGGVNNTGEPPEDRYWALYNPNVSTNVVPIDVYRLVGGDKNGGATLLTPKNGYDTGNNTGTGLAALLAQKPKTATRSISCTQSCQPTSSAKPTNSSSPHHHRLSTGAIVGIAIGGAVALGILLGCWWLAAKRYHQRPQSQITQ</sequence>
<feature type="non-terminal residue" evidence="1">
    <location>
        <position position="1"/>
    </location>
</feature>
<proteinExistence type="predicted"/>
<reference evidence="1" key="1">
    <citation type="journal article" date="2020" name="Stud. Mycol.">
        <title>101 Dothideomycetes genomes: a test case for predicting lifestyles and emergence of pathogens.</title>
        <authorList>
            <person name="Haridas S."/>
            <person name="Albert R."/>
            <person name="Binder M."/>
            <person name="Bloem J."/>
            <person name="Labutti K."/>
            <person name="Salamov A."/>
            <person name="Andreopoulos B."/>
            <person name="Baker S."/>
            <person name="Barry K."/>
            <person name="Bills G."/>
            <person name="Bluhm B."/>
            <person name="Cannon C."/>
            <person name="Castanera R."/>
            <person name="Culley D."/>
            <person name="Daum C."/>
            <person name="Ezra D."/>
            <person name="Gonzalez J."/>
            <person name="Henrissat B."/>
            <person name="Kuo A."/>
            <person name="Liang C."/>
            <person name="Lipzen A."/>
            <person name="Lutzoni F."/>
            <person name="Magnuson J."/>
            <person name="Mondo S."/>
            <person name="Nolan M."/>
            <person name="Ohm R."/>
            <person name="Pangilinan J."/>
            <person name="Park H.-J."/>
            <person name="Ramirez L."/>
            <person name="Alfaro M."/>
            <person name="Sun H."/>
            <person name="Tritt A."/>
            <person name="Yoshinaga Y."/>
            <person name="Zwiers L.-H."/>
            <person name="Turgeon B."/>
            <person name="Goodwin S."/>
            <person name="Spatafora J."/>
            <person name="Crous P."/>
            <person name="Grigoriev I."/>
        </authorList>
    </citation>
    <scope>NUCLEOTIDE SEQUENCE</scope>
    <source>
        <strain evidence="1">ATCC 200398</strain>
    </source>
</reference>